<evidence type="ECO:0000313" key="4">
    <source>
        <dbReference type="Proteomes" id="UP001164746"/>
    </source>
</evidence>
<keyword evidence="4" id="KW-1185">Reference proteome</keyword>
<dbReference type="Gene3D" id="3.40.50.300">
    <property type="entry name" value="P-loop containing nucleotide triphosphate hydrolases"/>
    <property type="match status" value="1"/>
</dbReference>
<comment type="similarity">
    <text evidence="1">Belongs to the WSCD family.</text>
</comment>
<name>A0ABY7GCR8_MYAAR</name>
<evidence type="ECO:0000313" key="3">
    <source>
        <dbReference type="EMBL" id="WAR31043.1"/>
    </source>
</evidence>
<protein>
    <submittedName>
        <fullName evidence="3">WSCD-like protein</fullName>
    </submittedName>
</protein>
<dbReference type="InterPro" id="IPR051589">
    <property type="entry name" value="Sialate-O-sulfotransferase"/>
</dbReference>
<dbReference type="SUPFAM" id="SSF52540">
    <property type="entry name" value="P-loop containing nucleoside triphosphate hydrolases"/>
    <property type="match status" value="1"/>
</dbReference>
<accession>A0ABY7GCR8</accession>
<proteinExistence type="inferred from homology"/>
<sequence>MRAKTAVKRLMKMCGCISPFLLAYLFLMNFNKTQRWPFNRTPNMEAGVSRPNLNHDDELVQPRPANVRQLAKYFPCSEESRIDAMETTVVLPNAEHVTKDTSKDKYIYNMAWRGNNDRLQEMGIDLPSYFTRCLNVSEQHWNLSSLLIPDYFSGTTCAPPEPEFFDVNKWHTALASYMGSGNTWVRHIIEYISGVVTGSIYVDRDLLNEFKGEGQTENVMVIKTHELASRHRRTYNRAVILLRHPADTIMTLYNYERSRSHTGHVDKWMFEADDWKLFVQSNIFSWQRFYQSWTEDFSGPKFYLSYTRLQTEFYTELLRLAQFLDIPVTFQKLWCLKREMESGYHRNKAPWIDRGSFNKDMMKALNQSASLDP</sequence>
<dbReference type="InterPro" id="IPR027417">
    <property type="entry name" value="P-loop_NTPase"/>
</dbReference>
<gene>
    <name evidence="3" type="ORF">MAR_033585</name>
</gene>
<evidence type="ECO:0000256" key="1">
    <source>
        <dbReference type="ARBA" id="ARBA00010236"/>
    </source>
</evidence>
<feature type="domain" description="Sulfotransferase" evidence="2">
    <location>
        <begin position="220"/>
        <end position="329"/>
    </location>
</feature>
<reference evidence="3" key="1">
    <citation type="submission" date="2022-11" db="EMBL/GenBank/DDBJ databases">
        <title>Centuries of genome instability and evolution in soft-shell clam transmissible cancer (bioRxiv).</title>
        <authorList>
            <person name="Hart S.F.M."/>
            <person name="Yonemitsu M.A."/>
            <person name="Giersch R.M."/>
            <person name="Beal B.F."/>
            <person name="Arriagada G."/>
            <person name="Davis B.W."/>
            <person name="Ostrander E.A."/>
            <person name="Goff S.P."/>
            <person name="Metzger M.J."/>
        </authorList>
    </citation>
    <scope>NUCLEOTIDE SEQUENCE</scope>
    <source>
        <strain evidence="3">MELC-2E11</strain>
        <tissue evidence="3">Siphon/mantle</tissue>
    </source>
</reference>
<organism evidence="3 4">
    <name type="scientific">Mya arenaria</name>
    <name type="common">Soft-shell clam</name>
    <dbReference type="NCBI Taxonomy" id="6604"/>
    <lineage>
        <taxon>Eukaryota</taxon>
        <taxon>Metazoa</taxon>
        <taxon>Spiralia</taxon>
        <taxon>Lophotrochozoa</taxon>
        <taxon>Mollusca</taxon>
        <taxon>Bivalvia</taxon>
        <taxon>Autobranchia</taxon>
        <taxon>Heteroconchia</taxon>
        <taxon>Euheterodonta</taxon>
        <taxon>Imparidentia</taxon>
        <taxon>Neoheterodontei</taxon>
        <taxon>Myida</taxon>
        <taxon>Myoidea</taxon>
        <taxon>Myidae</taxon>
        <taxon>Mya</taxon>
    </lineage>
</organism>
<dbReference type="Pfam" id="PF00685">
    <property type="entry name" value="Sulfotransfer_1"/>
    <property type="match status" value="1"/>
</dbReference>
<dbReference type="PANTHER" id="PTHR45964">
    <property type="entry name" value="WSCD FAMILY MEMBER CG9164"/>
    <property type="match status" value="1"/>
</dbReference>
<dbReference type="InterPro" id="IPR000863">
    <property type="entry name" value="Sulfotransferase_dom"/>
</dbReference>
<dbReference type="EMBL" id="CP111028">
    <property type="protein sequence ID" value="WAR31043.1"/>
    <property type="molecule type" value="Genomic_DNA"/>
</dbReference>
<dbReference type="PANTHER" id="PTHR45964:SF5">
    <property type="entry name" value="WSCD FAMILY MEMBER CG9164"/>
    <property type="match status" value="1"/>
</dbReference>
<evidence type="ECO:0000259" key="2">
    <source>
        <dbReference type="Pfam" id="PF00685"/>
    </source>
</evidence>
<dbReference type="Proteomes" id="UP001164746">
    <property type="component" value="Chromosome 17"/>
</dbReference>